<evidence type="ECO:0000313" key="2">
    <source>
        <dbReference type="EMBL" id="CAL1379644.1"/>
    </source>
</evidence>
<evidence type="ECO:0000313" key="3">
    <source>
        <dbReference type="Proteomes" id="UP001497516"/>
    </source>
</evidence>
<protein>
    <recommendedName>
        <fullName evidence="1">Retrotransposon gag domain-containing protein</fullName>
    </recommendedName>
</protein>
<organism evidence="2 3">
    <name type="scientific">Linum trigynum</name>
    <dbReference type="NCBI Taxonomy" id="586398"/>
    <lineage>
        <taxon>Eukaryota</taxon>
        <taxon>Viridiplantae</taxon>
        <taxon>Streptophyta</taxon>
        <taxon>Embryophyta</taxon>
        <taxon>Tracheophyta</taxon>
        <taxon>Spermatophyta</taxon>
        <taxon>Magnoliopsida</taxon>
        <taxon>eudicotyledons</taxon>
        <taxon>Gunneridae</taxon>
        <taxon>Pentapetalae</taxon>
        <taxon>rosids</taxon>
        <taxon>fabids</taxon>
        <taxon>Malpighiales</taxon>
        <taxon>Linaceae</taxon>
        <taxon>Linum</taxon>
    </lineage>
</organism>
<dbReference type="InterPro" id="IPR005162">
    <property type="entry name" value="Retrotrans_gag_dom"/>
</dbReference>
<proteinExistence type="predicted"/>
<dbReference type="AlphaFoldDB" id="A0AAV2E1F2"/>
<keyword evidence="3" id="KW-1185">Reference proteome</keyword>
<dbReference type="Pfam" id="PF03732">
    <property type="entry name" value="Retrotrans_gag"/>
    <property type="match status" value="1"/>
</dbReference>
<dbReference type="Proteomes" id="UP001497516">
    <property type="component" value="Chromosome 3"/>
</dbReference>
<feature type="domain" description="Retrotransposon gag" evidence="1">
    <location>
        <begin position="8"/>
        <end position="68"/>
    </location>
</feature>
<reference evidence="2 3" key="1">
    <citation type="submission" date="2024-04" db="EMBL/GenBank/DDBJ databases">
        <authorList>
            <person name="Fracassetti M."/>
        </authorList>
    </citation>
    <scope>NUCLEOTIDE SEQUENCE [LARGE SCALE GENOMIC DNA]</scope>
</reference>
<evidence type="ECO:0000259" key="1">
    <source>
        <dbReference type="Pfam" id="PF03732"/>
    </source>
</evidence>
<gene>
    <name evidence="2" type="ORF">LTRI10_LOCUS21150</name>
</gene>
<dbReference type="EMBL" id="OZ034816">
    <property type="protein sequence ID" value="CAL1379644.1"/>
    <property type="molecule type" value="Genomic_DNA"/>
</dbReference>
<accession>A0AAV2E1F2</accession>
<sequence length="91" mass="10925">MGRPPQQVLARYCSPSKTEEWRKKITHFEQEEDETLRDAWERYCDYFLQCLYHGFEEQFRIETFYGGLMKGDKILHDSLCQGKLMNMAPPK</sequence>
<name>A0AAV2E1F2_9ROSI</name>